<dbReference type="SUPFAM" id="SSF53850">
    <property type="entry name" value="Periplasmic binding protein-like II"/>
    <property type="match status" value="1"/>
</dbReference>
<organism evidence="1 2">
    <name type="scientific">Brevibacterium celere</name>
    <dbReference type="NCBI Taxonomy" id="225845"/>
    <lineage>
        <taxon>Bacteria</taxon>
        <taxon>Bacillati</taxon>
        <taxon>Actinomycetota</taxon>
        <taxon>Actinomycetes</taxon>
        <taxon>Micrococcales</taxon>
        <taxon>Brevibacteriaceae</taxon>
        <taxon>Brevibacterium</taxon>
    </lineage>
</organism>
<sequence>MDIRIMKPTCHRCRRSGRWAGRVAAVLTAVVLTGCGISVPADPQGTLDRVRDGEMRVGVSPEPGLVDVRGAEPSGPLPDLVHGFASEIGTEAEWTVASEESLVAMLEEDELDLVIGGFTDKSPWTEKAGMTRGYDTIPGADGRKLVLLVPMGENAFLTELEEYLDEEVGS</sequence>
<comment type="caution">
    <text evidence="1">The sequence shown here is derived from an EMBL/GenBank/DDBJ whole genome shotgun (WGS) entry which is preliminary data.</text>
</comment>
<keyword evidence="2" id="KW-1185">Reference proteome</keyword>
<proteinExistence type="predicted"/>
<name>A0A366IKF8_9MICO</name>
<dbReference type="Gene3D" id="3.40.190.10">
    <property type="entry name" value="Periplasmic binding protein-like II"/>
    <property type="match status" value="1"/>
</dbReference>
<evidence type="ECO:0000313" key="1">
    <source>
        <dbReference type="EMBL" id="RBP72068.1"/>
    </source>
</evidence>
<dbReference type="EMBL" id="QNSB01000004">
    <property type="protein sequence ID" value="RBP72068.1"/>
    <property type="molecule type" value="Genomic_DNA"/>
</dbReference>
<reference evidence="1 2" key="1">
    <citation type="submission" date="2018-06" db="EMBL/GenBank/DDBJ databases">
        <title>Freshwater and sediment microbial communities from various areas in North America, analyzing microbe dynamics in response to fracking.</title>
        <authorList>
            <person name="Lamendella R."/>
        </authorList>
    </citation>
    <scope>NUCLEOTIDE SEQUENCE [LARGE SCALE GENOMIC DNA]</scope>
    <source>
        <strain evidence="1 2">3b_TX</strain>
    </source>
</reference>
<gene>
    <name evidence="1" type="ORF">DFO65_10423</name>
</gene>
<dbReference type="PROSITE" id="PS51257">
    <property type="entry name" value="PROKAR_LIPOPROTEIN"/>
    <property type="match status" value="1"/>
</dbReference>
<dbReference type="AlphaFoldDB" id="A0A366IKF8"/>
<accession>A0A366IKF8</accession>
<dbReference type="RefSeq" id="WP_245940508.1">
    <property type="nucleotide sequence ID" value="NZ_QNSB01000004.1"/>
</dbReference>
<evidence type="ECO:0008006" key="3">
    <source>
        <dbReference type="Google" id="ProtNLM"/>
    </source>
</evidence>
<dbReference type="Proteomes" id="UP000253509">
    <property type="component" value="Unassembled WGS sequence"/>
</dbReference>
<evidence type="ECO:0000313" key="2">
    <source>
        <dbReference type="Proteomes" id="UP000253509"/>
    </source>
</evidence>
<protein>
    <recommendedName>
        <fullName evidence="3">Extracellular solute-binding protein (Family 3)</fullName>
    </recommendedName>
</protein>